<accession>A0A173VL74</accession>
<dbReference type="Proteomes" id="UP000095492">
    <property type="component" value="Unassembled WGS sequence"/>
</dbReference>
<evidence type="ECO:0000313" key="2">
    <source>
        <dbReference type="Proteomes" id="UP000095492"/>
    </source>
</evidence>
<organism evidence="1 2">
    <name type="scientific">Eubacterium ramulus</name>
    <dbReference type="NCBI Taxonomy" id="39490"/>
    <lineage>
        <taxon>Bacteria</taxon>
        <taxon>Bacillati</taxon>
        <taxon>Bacillota</taxon>
        <taxon>Clostridia</taxon>
        <taxon>Eubacteriales</taxon>
        <taxon>Eubacteriaceae</taxon>
        <taxon>Eubacterium</taxon>
    </lineage>
</organism>
<dbReference type="AlphaFoldDB" id="A0A173VL74"/>
<name>A0A173VL74_EUBRA</name>
<gene>
    <name evidence="1" type="ORF">ERS852448_03064</name>
</gene>
<reference evidence="1 2" key="1">
    <citation type="submission" date="2015-09" db="EMBL/GenBank/DDBJ databases">
        <authorList>
            <consortium name="Pathogen Informatics"/>
        </authorList>
    </citation>
    <scope>NUCLEOTIDE SEQUENCE [LARGE SCALE GENOMIC DNA]</scope>
    <source>
        <strain evidence="1 2">2789STDY5608891</strain>
    </source>
</reference>
<dbReference type="EMBL" id="CYYA01000049">
    <property type="protein sequence ID" value="CUN28209.1"/>
    <property type="molecule type" value="Genomic_DNA"/>
</dbReference>
<dbReference type="RefSeq" id="WP_055291379.1">
    <property type="nucleotide sequence ID" value="NZ_CP173382.1"/>
</dbReference>
<sequence>MKKKKHFLSMILGLALSLTILFPSFAQASEIPNQLLSSYEYDDTVNEIVRKHLNFDSIDFKRNNHITI</sequence>
<dbReference type="GeneID" id="97392333"/>
<evidence type="ECO:0000313" key="1">
    <source>
        <dbReference type="EMBL" id="CUN28209.1"/>
    </source>
</evidence>
<proteinExistence type="predicted"/>
<protein>
    <submittedName>
        <fullName evidence="1">Uncharacterized protein</fullName>
    </submittedName>
</protein>